<proteinExistence type="predicted"/>
<dbReference type="SUPFAM" id="SSF53335">
    <property type="entry name" value="S-adenosyl-L-methionine-dependent methyltransferases"/>
    <property type="match status" value="1"/>
</dbReference>
<keyword evidence="2" id="KW-1185">Reference proteome</keyword>
<dbReference type="EMBL" id="CP019640">
    <property type="protein sequence ID" value="AQQ52188.1"/>
    <property type="molecule type" value="Genomic_DNA"/>
</dbReference>
<sequence length="243" mass="27668">MSGNGSSFYEKDEFFTAFLSRRSREESPNNTMEEPVILDLIGDVTGQRVLDLGCGDGRFGSTLFERGCRHYDGIDGSANMVKMAIETLYGTASTVRQINLEDWTASDEAYDLIVSRMVFHYLPDVRQLFKDIYASLSAGGQFVFSVQHPVLTSSPESAEESGRRGSWLVDDYFKTGRRVEPWIDEEVVKYHRTTDDYFTALTEAGFAVESLKECAPQLMHFSTRGEFHRRQRIPLFLVFSCRK</sequence>
<dbReference type="OrthoDB" id="9791837at2"/>
<evidence type="ECO:0000313" key="1">
    <source>
        <dbReference type="EMBL" id="AQQ52188.1"/>
    </source>
</evidence>
<accession>A0A1Q2KVE0</accession>
<dbReference type="Gene3D" id="3.40.50.150">
    <property type="entry name" value="Vaccinia Virus protein VP39"/>
    <property type="match status" value="1"/>
</dbReference>
<keyword evidence="1" id="KW-0489">Methyltransferase</keyword>
<keyword evidence="1" id="KW-0808">Transferase</keyword>
<dbReference type="InterPro" id="IPR029063">
    <property type="entry name" value="SAM-dependent_MTases_sf"/>
</dbReference>
<protein>
    <submittedName>
        <fullName evidence="1">SAM-dependent methyltransferase</fullName>
    </submittedName>
</protein>
<gene>
    <name evidence="1" type="ORF">B0X71_03045</name>
</gene>
<name>A0A1Q2KVE0_9BACL</name>
<evidence type="ECO:0000313" key="2">
    <source>
        <dbReference type="Proteomes" id="UP000188184"/>
    </source>
</evidence>
<dbReference type="KEGG" id="pmar:B0X71_03045"/>
<dbReference type="AlphaFoldDB" id="A0A1Q2KVE0"/>
<reference evidence="1 2" key="1">
    <citation type="submission" date="2017-02" db="EMBL/GenBank/DDBJ databases">
        <title>The complete genomic sequence of a novel cold adapted crude oil-degrading bacterium Planococcus qaidamina Y42.</title>
        <authorList>
            <person name="Yang R."/>
        </authorList>
    </citation>
    <scope>NUCLEOTIDE SEQUENCE [LARGE SCALE GENOMIC DNA]</scope>
    <source>
        <strain evidence="1 2">Y42</strain>
    </source>
</reference>
<dbReference type="Pfam" id="PF13489">
    <property type="entry name" value="Methyltransf_23"/>
    <property type="match status" value="1"/>
</dbReference>
<dbReference type="PANTHER" id="PTHR43861">
    <property type="entry name" value="TRANS-ACONITATE 2-METHYLTRANSFERASE-RELATED"/>
    <property type="match status" value="1"/>
</dbReference>
<organism evidence="1 2">
    <name type="scientific">Planococcus lenghuensis</name>
    <dbReference type="NCBI Taxonomy" id="2213202"/>
    <lineage>
        <taxon>Bacteria</taxon>
        <taxon>Bacillati</taxon>
        <taxon>Bacillota</taxon>
        <taxon>Bacilli</taxon>
        <taxon>Bacillales</taxon>
        <taxon>Caryophanaceae</taxon>
        <taxon>Planococcus</taxon>
    </lineage>
</organism>
<dbReference type="GO" id="GO:0008168">
    <property type="term" value="F:methyltransferase activity"/>
    <property type="evidence" value="ECO:0007669"/>
    <property type="project" value="UniProtKB-KW"/>
</dbReference>
<dbReference type="Proteomes" id="UP000188184">
    <property type="component" value="Chromosome"/>
</dbReference>
<dbReference type="CDD" id="cd02440">
    <property type="entry name" value="AdoMet_MTases"/>
    <property type="match status" value="1"/>
</dbReference>
<dbReference type="GO" id="GO:0032259">
    <property type="term" value="P:methylation"/>
    <property type="evidence" value="ECO:0007669"/>
    <property type="project" value="UniProtKB-KW"/>
</dbReference>
<dbReference type="RefSeq" id="WP_077588059.1">
    <property type="nucleotide sequence ID" value="NZ_CP019640.1"/>
</dbReference>